<dbReference type="InParanoid" id="A0A212FJN5"/>
<keyword evidence="2" id="KW-0863">Zinc-finger</keyword>
<dbReference type="GO" id="GO:0008270">
    <property type="term" value="F:zinc ion binding"/>
    <property type="evidence" value="ECO:0007669"/>
    <property type="project" value="UniProtKB-KW"/>
</dbReference>
<dbReference type="KEGG" id="dpl:KGM_201023"/>
<dbReference type="SMART" id="SM01328">
    <property type="entry name" value="zf-3CxxC"/>
    <property type="match status" value="1"/>
</dbReference>
<name>A0A212FJN5_DANPL</name>
<dbReference type="InterPro" id="IPR057809">
    <property type="entry name" value="ZCCHC24_C"/>
</dbReference>
<gene>
    <name evidence="5" type="ORF">KGM_201023</name>
</gene>
<feature type="domain" description="3CxxC-type" evidence="4">
    <location>
        <begin position="21"/>
        <end position="89"/>
    </location>
</feature>
<protein>
    <submittedName>
        <fullName evidence="5">Zinc finger CCHC domain-containing protein 24</fullName>
    </submittedName>
</protein>
<evidence type="ECO:0000313" key="6">
    <source>
        <dbReference type="Proteomes" id="UP000007151"/>
    </source>
</evidence>
<accession>A0A212FJN5</accession>
<dbReference type="InterPro" id="IPR033446">
    <property type="entry name" value="ZCCHC24_Znf-3CxxC"/>
</dbReference>
<evidence type="ECO:0000259" key="4">
    <source>
        <dbReference type="SMART" id="SM01328"/>
    </source>
</evidence>
<comment type="caution">
    <text evidence="5">The sequence shown here is derived from an EMBL/GenBank/DDBJ whole genome shotgun (WGS) entry which is preliminary data.</text>
</comment>
<evidence type="ECO:0000313" key="5">
    <source>
        <dbReference type="EMBL" id="OWR53953.1"/>
    </source>
</evidence>
<keyword evidence="1" id="KW-0479">Metal-binding</keyword>
<keyword evidence="3" id="KW-0862">Zinc</keyword>
<keyword evidence="6" id="KW-1185">Reference proteome</keyword>
<evidence type="ECO:0000256" key="2">
    <source>
        <dbReference type="ARBA" id="ARBA00022771"/>
    </source>
</evidence>
<sequence>MSNTVEFHSTDTNTPYKGKSRCFGEYRCPQCSRRWMSSNSWAGYGQECQSCKINVFPHKQTPLQKPKELDVGDNKKPHPQHLCQKCKALGYYCRQTL</sequence>
<dbReference type="Pfam" id="PF17180">
    <property type="entry name" value="Zn_ribbon_3CxxC_2"/>
    <property type="match status" value="1"/>
</dbReference>
<dbReference type="Pfam" id="PF23490">
    <property type="entry name" value="ZCCHC24_C"/>
    <property type="match status" value="1"/>
</dbReference>
<dbReference type="InterPro" id="IPR027377">
    <property type="entry name" value="ZAR1/RTP1-5-like_Znf-3CxxC"/>
</dbReference>
<dbReference type="eggNOG" id="ENOG502QRVW">
    <property type="taxonomic scope" value="Eukaryota"/>
</dbReference>
<dbReference type="AlphaFoldDB" id="A0A212FJN5"/>
<reference evidence="5 6" key="1">
    <citation type="journal article" date="2011" name="Cell">
        <title>The monarch butterfly genome yields insights into long-distance migration.</title>
        <authorList>
            <person name="Zhan S."/>
            <person name="Merlin C."/>
            <person name="Boore J.L."/>
            <person name="Reppert S.M."/>
        </authorList>
    </citation>
    <scope>NUCLEOTIDE SEQUENCE [LARGE SCALE GENOMIC DNA]</scope>
    <source>
        <strain evidence="5">F-2</strain>
    </source>
</reference>
<evidence type="ECO:0000256" key="1">
    <source>
        <dbReference type="ARBA" id="ARBA00022723"/>
    </source>
</evidence>
<dbReference type="Proteomes" id="UP000007151">
    <property type="component" value="Unassembled WGS sequence"/>
</dbReference>
<proteinExistence type="predicted"/>
<organism evidence="5 6">
    <name type="scientific">Danaus plexippus plexippus</name>
    <dbReference type="NCBI Taxonomy" id="278856"/>
    <lineage>
        <taxon>Eukaryota</taxon>
        <taxon>Metazoa</taxon>
        <taxon>Ecdysozoa</taxon>
        <taxon>Arthropoda</taxon>
        <taxon>Hexapoda</taxon>
        <taxon>Insecta</taxon>
        <taxon>Pterygota</taxon>
        <taxon>Neoptera</taxon>
        <taxon>Endopterygota</taxon>
        <taxon>Lepidoptera</taxon>
        <taxon>Glossata</taxon>
        <taxon>Ditrysia</taxon>
        <taxon>Papilionoidea</taxon>
        <taxon>Nymphalidae</taxon>
        <taxon>Danainae</taxon>
        <taxon>Danaini</taxon>
        <taxon>Danaina</taxon>
        <taxon>Danaus</taxon>
        <taxon>Danaus</taxon>
    </lineage>
</organism>
<dbReference type="EMBL" id="AGBW02008248">
    <property type="protein sequence ID" value="OWR53953.1"/>
    <property type="molecule type" value="Genomic_DNA"/>
</dbReference>
<evidence type="ECO:0000256" key="3">
    <source>
        <dbReference type="ARBA" id="ARBA00022833"/>
    </source>
</evidence>